<sequence>MAYTVISVFPATVDTEEIKRELQDQGFNGSDIIISTSKYEGESAIGDYSDDEKTKSFWDHVFVSDNEMLDAYSRESAGKTNVVVYTSNIDDAQKAKNVLYSKGAVEVKKKTSEDQQPESGAEAAGLPQDVYDGIIAKAKHDVYFLDNERVYSPTTKGMGDTMDGLGSKD</sequence>
<reference evidence="1" key="1">
    <citation type="submission" date="2020-12" db="EMBL/GenBank/DDBJ databases">
        <authorList>
            <person name="Rodrigo-Torres L."/>
            <person name="Arahal R. D."/>
            <person name="Lucena T."/>
        </authorList>
    </citation>
    <scope>NUCLEOTIDE SEQUENCE</scope>
    <source>
        <strain evidence="1">CECT 9390</strain>
    </source>
</reference>
<organism evidence="1 2">
    <name type="scientific">Chryseobacterium aquaeductus</name>
    <dbReference type="NCBI Taxonomy" id="2675056"/>
    <lineage>
        <taxon>Bacteria</taxon>
        <taxon>Pseudomonadati</taxon>
        <taxon>Bacteroidota</taxon>
        <taxon>Flavobacteriia</taxon>
        <taxon>Flavobacteriales</taxon>
        <taxon>Weeksellaceae</taxon>
        <taxon>Chryseobacterium group</taxon>
        <taxon>Chryseobacterium</taxon>
    </lineage>
</organism>
<evidence type="ECO:0000313" key="2">
    <source>
        <dbReference type="Proteomes" id="UP000662618"/>
    </source>
</evidence>
<dbReference type="Proteomes" id="UP000662618">
    <property type="component" value="Unassembled WGS sequence"/>
</dbReference>
<keyword evidence="2" id="KW-1185">Reference proteome</keyword>
<comment type="caution">
    <text evidence="1">The sequence shown here is derived from an EMBL/GenBank/DDBJ whole genome shotgun (WGS) entry which is preliminary data.</text>
</comment>
<protein>
    <submittedName>
        <fullName evidence="1">Uncharacterized protein</fullName>
    </submittedName>
</protein>
<name>A0A9N8QQL3_9FLAO</name>
<dbReference type="AlphaFoldDB" id="A0A9N8QQL3"/>
<dbReference type="RefSeq" id="WP_162088058.1">
    <property type="nucleotide sequence ID" value="NZ_CAJIMS010000001.1"/>
</dbReference>
<proteinExistence type="predicted"/>
<dbReference type="EMBL" id="CAJIMS010000001">
    <property type="protein sequence ID" value="CAD7807582.1"/>
    <property type="molecule type" value="Genomic_DNA"/>
</dbReference>
<evidence type="ECO:0000313" key="1">
    <source>
        <dbReference type="EMBL" id="CAD7807582.1"/>
    </source>
</evidence>
<accession>A0A9N8QQL3</accession>
<gene>
    <name evidence="1" type="ORF">CHRY9390_01680</name>
</gene>